<evidence type="ECO:0000313" key="2">
    <source>
        <dbReference type="Proteomes" id="UP000232534"/>
    </source>
</evidence>
<dbReference type="RefSeq" id="YP_009617339.1">
    <property type="nucleotide sequence ID" value="NC_042060.1"/>
</dbReference>
<keyword evidence="2" id="KW-1185">Reference proteome</keyword>
<protein>
    <submittedName>
        <fullName evidence="1">Uncharacterized protein</fullName>
    </submittedName>
</protein>
<dbReference type="EMBL" id="JX233784">
    <property type="protein sequence ID" value="AFO70858.1"/>
    <property type="molecule type" value="Genomic_DNA"/>
</dbReference>
<accession>I7DNF7</accession>
<proteinExistence type="predicted"/>
<dbReference type="Proteomes" id="UP000232534">
    <property type="component" value="Segment"/>
</dbReference>
<dbReference type="KEGG" id="vg:40093878"/>
<organism evidence="1 2">
    <name type="scientific">Pseudomonas phage PA7</name>
    <dbReference type="NCBI Taxonomy" id="347330"/>
    <lineage>
        <taxon>Viruses</taxon>
        <taxon>Duplodnaviria</taxon>
        <taxon>Heunggongvirae</taxon>
        <taxon>Uroviricota</taxon>
        <taxon>Caudoviricetes</taxon>
        <taxon>Chimalliviridae</taxon>
        <taxon>Phikzvirus</taxon>
        <taxon>Phikzvirus PA7</taxon>
    </lineage>
</organism>
<evidence type="ECO:0000313" key="1">
    <source>
        <dbReference type="EMBL" id="AFO70858.1"/>
    </source>
</evidence>
<dbReference type="GeneID" id="40093878"/>
<reference evidence="1 2" key="1">
    <citation type="submission" date="2012-06" db="EMBL/GenBank/DDBJ databases">
        <authorList>
            <person name="Kim M.S."/>
            <person name="Cha K.E."/>
            <person name="Kim Y.D."/>
            <person name="Myung H."/>
        </authorList>
    </citation>
    <scope>NUCLEOTIDE SEQUENCE [LARGE SCALE GENOMIC DNA]</scope>
</reference>
<sequence>MAFHFTEVDLNDFINESGKDLKINVGKQTLAVYDIDRLNIVNSTINKLVYNEPISEEHIDASLTDNSLKELNDYLLNVGVTESAKMMIDAVLELSDYHKSDEYFNPMMYKLKSMHTKNTDGVYLIFLPTPTIDDQINTMQGYIINKSGNLIRTTVQSWRFEKIEFKDLAKHDRRWLFIEYYINVKQTKNNIIKEQQDELTKFIYYSTLS</sequence>
<name>I7DNF7_9CAUD</name>